<name>A0A8H7LWF5_9AGAM</name>
<gene>
    <name evidence="2" type="ORF">RHS01_11354</name>
</gene>
<proteinExistence type="predicted"/>
<feature type="region of interest" description="Disordered" evidence="1">
    <location>
        <begin position="29"/>
        <end position="243"/>
    </location>
</feature>
<evidence type="ECO:0000256" key="1">
    <source>
        <dbReference type="SAM" id="MobiDB-lite"/>
    </source>
</evidence>
<protein>
    <submittedName>
        <fullName evidence="2">Uncharacterized protein</fullName>
    </submittedName>
</protein>
<comment type="caution">
    <text evidence="2">The sequence shown here is derived from an EMBL/GenBank/DDBJ whole genome shotgun (WGS) entry which is preliminary data.</text>
</comment>
<evidence type="ECO:0000313" key="3">
    <source>
        <dbReference type="Proteomes" id="UP000614334"/>
    </source>
</evidence>
<feature type="compositionally biased region" description="Low complexity" evidence="1">
    <location>
        <begin position="146"/>
        <end position="163"/>
    </location>
</feature>
<feature type="compositionally biased region" description="Polar residues" evidence="1">
    <location>
        <begin position="171"/>
        <end position="182"/>
    </location>
</feature>
<sequence length="243" mass="26332">MKWQPAPGAPLVPRPLSIKESWDPLFRQLPMSQPALNPRSMGKSPSAMQSPSSWDCKTKSSGWNGNLRNKKKPQRKLETGWEQSTKPSLASRLGVEPHTHQKTGSLRQLKPRPGPYQKPTLSQRLARPSLPGQPHKSSPRLCTANSRPGSPASPYSPSAFAYPTLFPPSPTNSGPCSYLSSPGQGGSPQRLYGKNWEQVATVAHKNVGMGPPQPTNVPNGSRGTLLPLDEHEGRSRSMGTPPS</sequence>
<evidence type="ECO:0000313" key="2">
    <source>
        <dbReference type="EMBL" id="KAF8747282.1"/>
    </source>
</evidence>
<feature type="compositionally biased region" description="Polar residues" evidence="1">
    <location>
        <begin position="46"/>
        <end position="67"/>
    </location>
</feature>
<dbReference type="AlphaFoldDB" id="A0A8H7LWF5"/>
<organism evidence="2 3">
    <name type="scientific">Rhizoctonia solani</name>
    <dbReference type="NCBI Taxonomy" id="456999"/>
    <lineage>
        <taxon>Eukaryota</taxon>
        <taxon>Fungi</taxon>
        <taxon>Dikarya</taxon>
        <taxon>Basidiomycota</taxon>
        <taxon>Agaricomycotina</taxon>
        <taxon>Agaricomycetes</taxon>
        <taxon>Cantharellales</taxon>
        <taxon>Ceratobasidiaceae</taxon>
        <taxon>Rhizoctonia</taxon>
    </lineage>
</organism>
<dbReference type="Proteomes" id="UP000614334">
    <property type="component" value="Unassembled WGS sequence"/>
</dbReference>
<reference evidence="2" key="1">
    <citation type="submission" date="2020-09" db="EMBL/GenBank/DDBJ databases">
        <title>Comparative genome analyses of four rice-infecting Rhizoctonia solani isolates reveal extensive enrichment of homogalacturonan modification genes.</title>
        <authorList>
            <person name="Lee D.-Y."/>
            <person name="Jeon J."/>
            <person name="Kim K.-T."/>
            <person name="Cheong K."/>
            <person name="Song H."/>
            <person name="Choi G."/>
            <person name="Ko J."/>
            <person name="Opiyo S.O."/>
            <person name="Zuo S."/>
            <person name="Madhav S."/>
            <person name="Lee Y.-H."/>
            <person name="Wang G.-L."/>
        </authorList>
    </citation>
    <scope>NUCLEOTIDE SEQUENCE</scope>
    <source>
        <strain evidence="2">AG1-IA B2</strain>
    </source>
</reference>
<accession>A0A8H7LWF5</accession>
<dbReference type="EMBL" id="JACYCF010000066">
    <property type="protein sequence ID" value="KAF8747282.1"/>
    <property type="molecule type" value="Genomic_DNA"/>
</dbReference>